<evidence type="ECO:0000256" key="7">
    <source>
        <dbReference type="RuleBase" id="RU362091"/>
    </source>
</evidence>
<dbReference type="InterPro" id="IPR038377">
    <property type="entry name" value="Na/Glc_symporter_sf"/>
</dbReference>
<feature type="transmembrane region" description="Helical" evidence="9">
    <location>
        <begin position="427"/>
        <end position="448"/>
    </location>
</feature>
<feature type="transmembrane region" description="Helical" evidence="9">
    <location>
        <begin position="89"/>
        <end position="109"/>
    </location>
</feature>
<dbReference type="PANTHER" id="PTHR46154:SF4">
    <property type="entry name" value="UREA ACTIVE TRANSPORTER"/>
    <property type="match status" value="1"/>
</dbReference>
<comment type="similarity">
    <text evidence="2 7">Belongs to the sodium:solute symporter (SSF) (TC 2.A.21) family.</text>
</comment>
<dbReference type="NCBIfam" id="TIGR00813">
    <property type="entry name" value="sss"/>
    <property type="match status" value="1"/>
</dbReference>
<dbReference type="PROSITE" id="PS50283">
    <property type="entry name" value="NA_SOLUT_SYMP_3"/>
    <property type="match status" value="1"/>
</dbReference>
<dbReference type="PANTHER" id="PTHR46154">
    <property type="match status" value="1"/>
</dbReference>
<reference evidence="10" key="1">
    <citation type="submission" date="2021-03" db="EMBL/GenBank/DDBJ databases">
        <authorList>
            <person name="Tagirdzhanova G."/>
        </authorList>
    </citation>
    <scope>NUCLEOTIDE SEQUENCE</scope>
</reference>
<dbReference type="EMBL" id="CAJPDQ010000007">
    <property type="protein sequence ID" value="CAF9912041.1"/>
    <property type="molecule type" value="Genomic_DNA"/>
</dbReference>
<comment type="subcellular location">
    <subcellularLocation>
        <location evidence="1">Membrane</location>
        <topology evidence="1">Multi-pass membrane protein</topology>
    </subcellularLocation>
</comment>
<feature type="transmembrane region" description="Helical" evidence="9">
    <location>
        <begin position="194"/>
        <end position="212"/>
    </location>
</feature>
<evidence type="ECO:0000256" key="5">
    <source>
        <dbReference type="ARBA" id="ARBA00022989"/>
    </source>
</evidence>
<feature type="transmembrane region" description="Helical" evidence="9">
    <location>
        <begin position="578"/>
        <end position="597"/>
    </location>
</feature>
<organism evidence="10 11">
    <name type="scientific">Gomphillus americanus</name>
    <dbReference type="NCBI Taxonomy" id="1940652"/>
    <lineage>
        <taxon>Eukaryota</taxon>
        <taxon>Fungi</taxon>
        <taxon>Dikarya</taxon>
        <taxon>Ascomycota</taxon>
        <taxon>Pezizomycotina</taxon>
        <taxon>Lecanoromycetes</taxon>
        <taxon>OSLEUM clade</taxon>
        <taxon>Ostropomycetidae</taxon>
        <taxon>Ostropales</taxon>
        <taxon>Graphidaceae</taxon>
        <taxon>Gomphilloideae</taxon>
        <taxon>Gomphillus</taxon>
    </lineage>
</organism>
<dbReference type="Gene3D" id="1.20.1730.10">
    <property type="entry name" value="Sodium/glucose cotransporter"/>
    <property type="match status" value="1"/>
</dbReference>
<dbReference type="CDD" id="cd11476">
    <property type="entry name" value="SLC5sbd_DUR3"/>
    <property type="match status" value="1"/>
</dbReference>
<feature type="transmembrane region" description="Helical" evidence="9">
    <location>
        <begin position="254"/>
        <end position="274"/>
    </location>
</feature>
<feature type="region of interest" description="Disordered" evidence="8">
    <location>
        <begin position="652"/>
        <end position="685"/>
    </location>
</feature>
<evidence type="ECO:0000313" key="10">
    <source>
        <dbReference type="EMBL" id="CAF9912041.1"/>
    </source>
</evidence>
<evidence type="ECO:0000256" key="6">
    <source>
        <dbReference type="ARBA" id="ARBA00023136"/>
    </source>
</evidence>
<feature type="transmembrane region" description="Helical" evidence="9">
    <location>
        <begin position="338"/>
        <end position="363"/>
    </location>
</feature>
<feature type="transmembrane region" description="Helical" evidence="9">
    <location>
        <begin position="130"/>
        <end position="151"/>
    </location>
</feature>
<evidence type="ECO:0000313" key="11">
    <source>
        <dbReference type="Proteomes" id="UP000664169"/>
    </source>
</evidence>
<dbReference type="GO" id="GO:0015204">
    <property type="term" value="F:urea transmembrane transporter activity"/>
    <property type="evidence" value="ECO:0007669"/>
    <property type="project" value="InterPro"/>
</dbReference>
<dbReference type="FunFam" id="1.20.1730.10:FF:000006">
    <property type="entry name" value="Urea active transporter"/>
    <property type="match status" value="1"/>
</dbReference>
<keyword evidence="3" id="KW-0813">Transport</keyword>
<dbReference type="OrthoDB" id="6132759at2759"/>
<feature type="transmembrane region" description="Helical" evidence="9">
    <location>
        <begin position="609"/>
        <end position="634"/>
    </location>
</feature>
<feature type="transmembrane region" description="Helical" evidence="9">
    <location>
        <begin position="455"/>
        <end position="475"/>
    </location>
</feature>
<dbReference type="InterPro" id="IPR031155">
    <property type="entry name" value="DUR"/>
</dbReference>
<accession>A0A8H3ERF3</accession>
<feature type="transmembrane region" description="Helical" evidence="9">
    <location>
        <begin position="163"/>
        <end position="182"/>
    </location>
</feature>
<keyword evidence="4 9" id="KW-0812">Transmembrane</keyword>
<dbReference type="GO" id="GO:0015606">
    <property type="term" value="F:spermidine transmembrane transporter activity"/>
    <property type="evidence" value="ECO:0007669"/>
    <property type="project" value="TreeGrafter"/>
</dbReference>
<dbReference type="InterPro" id="IPR001734">
    <property type="entry name" value="Na/solute_symporter"/>
</dbReference>
<evidence type="ECO:0008006" key="12">
    <source>
        <dbReference type="Google" id="ProtNLM"/>
    </source>
</evidence>
<name>A0A8H3ERF3_9LECA</name>
<protein>
    <recommendedName>
        <fullName evidence="12">Urea active transporter</fullName>
    </recommendedName>
</protein>
<dbReference type="GO" id="GO:0005886">
    <property type="term" value="C:plasma membrane"/>
    <property type="evidence" value="ECO:0007669"/>
    <property type="project" value="TreeGrafter"/>
</dbReference>
<evidence type="ECO:0000256" key="8">
    <source>
        <dbReference type="SAM" id="MobiDB-lite"/>
    </source>
</evidence>
<evidence type="ECO:0000256" key="3">
    <source>
        <dbReference type="ARBA" id="ARBA00022448"/>
    </source>
</evidence>
<keyword evidence="6 9" id="KW-0472">Membrane</keyword>
<keyword evidence="5 9" id="KW-1133">Transmembrane helix</keyword>
<sequence length="685" mass="73616">MASSPPLSQGFGYGIVLGLGFAFALGMILTTWLLKKYNNEVQTSEMFSTAGRTVKSGLVASAVVSSWTWAATLLQSSSVAYRYGVSGPFWYASGATVQIILFATLAIELKRRAPNAHTFLEVIRARYGTGAHVTYIVFGVMTNILVTAMLFTGGAAVVNSLTGMNTVAACFLLPVGVVLYTIFGGIKATFLTDYVHTVMLLIIILIFAFTAYSTNEHLGSPGAVYDLLVAAAQRHPVEGNQDGSYLTMRSQEGAIFFVINIIGNFGTVFLDNGYYNKAIAASPVHALPGYIMGGLSWFAIPWLTATTMGLSCLALESFPSFPTFPNRMDPADVTAGLVLPNAAVAMLGSGGAAATLLLVFMAVTSASSAEFIAVSSIFTYDVYQTYINPQAKGKTLINMAHACVVAWAVLLACFATALHYIGISMGYLYLMMGVIISSAVLPATLTLLWSGQNKAAVIVSPTLGLVCSMIAWLVTAKAQFGELTVDSTGSNMPMLVGNVVALLSPVVFVPILTYTFGVQRYDWKSMLAIRLGDDKELADAAHVDLEAIPGHRASITHDMVNSPDFVAEQQNLKRSVKVAGGLTVFLAVALLVIWPMPMYGSSYVFSRQFFTGWVVVGIIWLFFSTFCVGLYPLWEGRRSIARVFKAAARDMSGKGKSRYPVHEAQEDFGETSSQEVAEISEKPKQ</sequence>
<keyword evidence="11" id="KW-1185">Reference proteome</keyword>
<gene>
    <name evidence="10" type="ORF">GOMPHAMPRED_007532</name>
</gene>
<evidence type="ECO:0000256" key="1">
    <source>
        <dbReference type="ARBA" id="ARBA00004141"/>
    </source>
</evidence>
<comment type="caution">
    <text evidence="10">The sequence shown here is derived from an EMBL/GenBank/DDBJ whole genome shotgun (WGS) entry which is preliminary data.</text>
</comment>
<feature type="transmembrane region" description="Helical" evidence="9">
    <location>
        <begin position="54"/>
        <end position="74"/>
    </location>
</feature>
<feature type="transmembrane region" description="Helical" evidence="9">
    <location>
        <begin position="12"/>
        <end position="34"/>
    </location>
</feature>
<dbReference type="GO" id="GO:0015489">
    <property type="term" value="F:putrescine transmembrane transporter activity"/>
    <property type="evidence" value="ECO:0007669"/>
    <property type="project" value="TreeGrafter"/>
</dbReference>
<evidence type="ECO:0000256" key="4">
    <source>
        <dbReference type="ARBA" id="ARBA00022692"/>
    </source>
</evidence>
<dbReference type="AlphaFoldDB" id="A0A8H3ERF3"/>
<evidence type="ECO:0000256" key="2">
    <source>
        <dbReference type="ARBA" id="ARBA00006434"/>
    </source>
</evidence>
<evidence type="ECO:0000256" key="9">
    <source>
        <dbReference type="SAM" id="Phobius"/>
    </source>
</evidence>
<proteinExistence type="inferred from homology"/>
<feature type="transmembrane region" description="Helical" evidence="9">
    <location>
        <begin position="399"/>
        <end position="421"/>
    </location>
</feature>
<feature type="transmembrane region" description="Helical" evidence="9">
    <location>
        <begin position="495"/>
        <end position="516"/>
    </location>
</feature>
<dbReference type="Pfam" id="PF00474">
    <property type="entry name" value="SSF"/>
    <property type="match status" value="1"/>
</dbReference>
<dbReference type="Proteomes" id="UP000664169">
    <property type="component" value="Unassembled WGS sequence"/>
</dbReference>